<dbReference type="InterPro" id="IPR031568">
    <property type="entry name" value="Pet117"/>
</dbReference>
<comment type="similarity">
    <text evidence="2">Belongs to the PET117 family.</text>
</comment>
<evidence type="ECO:0000256" key="2">
    <source>
        <dbReference type="ARBA" id="ARBA00008197"/>
    </source>
</evidence>
<evidence type="ECO:0000256" key="6">
    <source>
        <dbReference type="SAM" id="SignalP"/>
    </source>
</evidence>
<evidence type="ECO:0000256" key="3">
    <source>
        <dbReference type="ARBA" id="ARBA00022946"/>
    </source>
</evidence>
<feature type="compositionally biased region" description="Low complexity" evidence="5">
    <location>
        <begin position="64"/>
        <end position="81"/>
    </location>
</feature>
<feature type="signal peptide" evidence="6">
    <location>
        <begin position="1"/>
        <end position="17"/>
    </location>
</feature>
<dbReference type="GO" id="GO:0033617">
    <property type="term" value="P:mitochondrial respiratory chain complex IV assembly"/>
    <property type="evidence" value="ECO:0007669"/>
    <property type="project" value="TreeGrafter"/>
</dbReference>
<accession>A0AA38LY59</accession>
<dbReference type="Proteomes" id="UP001164286">
    <property type="component" value="Unassembled WGS sequence"/>
</dbReference>
<evidence type="ECO:0000313" key="8">
    <source>
        <dbReference type="Proteomes" id="UP001164286"/>
    </source>
</evidence>
<evidence type="ECO:0000256" key="5">
    <source>
        <dbReference type="SAM" id="MobiDB-lite"/>
    </source>
</evidence>
<keyword evidence="4" id="KW-0496">Mitochondrion</keyword>
<gene>
    <name evidence="7" type="ORF">MKK02DRAFT_42870</name>
</gene>
<keyword evidence="3" id="KW-0809">Transit peptide</keyword>
<feature type="region of interest" description="Disordered" evidence="5">
    <location>
        <begin position="64"/>
        <end position="170"/>
    </location>
</feature>
<dbReference type="GeneID" id="77731394"/>
<dbReference type="GO" id="GO:0005739">
    <property type="term" value="C:mitochondrion"/>
    <property type="evidence" value="ECO:0007669"/>
    <property type="project" value="UniProtKB-SubCell"/>
</dbReference>
<keyword evidence="6" id="KW-0732">Signal</keyword>
<dbReference type="PANTHER" id="PTHR28163:SF1">
    <property type="entry name" value="PROTEIN PET117 HOMOLOG, MITOCHONDRIAL"/>
    <property type="match status" value="1"/>
</dbReference>
<comment type="subcellular location">
    <subcellularLocation>
        <location evidence="1">Mitochondrion</location>
    </subcellularLocation>
</comment>
<name>A0AA38LY59_9TREE</name>
<feature type="compositionally biased region" description="Gly residues" evidence="5">
    <location>
        <begin position="157"/>
        <end position="170"/>
    </location>
</feature>
<organism evidence="7 8">
    <name type="scientific">Dioszegia hungarica</name>
    <dbReference type="NCBI Taxonomy" id="4972"/>
    <lineage>
        <taxon>Eukaryota</taxon>
        <taxon>Fungi</taxon>
        <taxon>Dikarya</taxon>
        <taxon>Basidiomycota</taxon>
        <taxon>Agaricomycotina</taxon>
        <taxon>Tremellomycetes</taxon>
        <taxon>Tremellales</taxon>
        <taxon>Bulleribasidiaceae</taxon>
        <taxon>Dioszegia</taxon>
    </lineage>
</organism>
<evidence type="ECO:0000256" key="4">
    <source>
        <dbReference type="ARBA" id="ARBA00023128"/>
    </source>
</evidence>
<dbReference type="RefSeq" id="XP_052948253.1">
    <property type="nucleotide sequence ID" value="XM_053092189.1"/>
</dbReference>
<keyword evidence="8" id="KW-1185">Reference proteome</keyword>
<dbReference type="Pfam" id="PF15786">
    <property type="entry name" value="PET117"/>
    <property type="match status" value="1"/>
</dbReference>
<evidence type="ECO:0000313" key="7">
    <source>
        <dbReference type="EMBL" id="KAI9638476.1"/>
    </source>
</evidence>
<sequence>MSRASKIFLASSMAVSAFTVWGVHFLQERESNTMYQGVLRDEARLKDKALSAASSAISNISDTLTQASGSSNTPLNTPSSPARAPGVHVPSPGAGGGGVKQPEAVMDEDCDTCRISPPAALLEAQSKDARRAEREAREAEYKQQRSLAGRLEREQGVGVGDGQTGGGRLV</sequence>
<dbReference type="AlphaFoldDB" id="A0AA38LY59"/>
<comment type="caution">
    <text evidence="7">The sequence shown here is derived from an EMBL/GenBank/DDBJ whole genome shotgun (WGS) entry which is preliminary data.</text>
</comment>
<dbReference type="PANTHER" id="PTHR28163">
    <property type="entry name" value="PROTEIN PET117 HOMOLOG, MITOCHONDRIAL"/>
    <property type="match status" value="1"/>
</dbReference>
<feature type="chain" id="PRO_5041358317" evidence="6">
    <location>
        <begin position="18"/>
        <end position="170"/>
    </location>
</feature>
<reference evidence="7" key="1">
    <citation type="journal article" date="2022" name="G3 (Bethesda)">
        <title>High quality genome of the basidiomycete yeast Dioszegia hungarica PDD-24b-2 isolated from cloud water.</title>
        <authorList>
            <person name="Jarrige D."/>
            <person name="Haridas S."/>
            <person name="Bleykasten-Grosshans C."/>
            <person name="Joly M."/>
            <person name="Nadalig T."/>
            <person name="Sancelme M."/>
            <person name="Vuilleumier S."/>
            <person name="Grigoriev I.V."/>
            <person name="Amato P."/>
            <person name="Bringel F."/>
        </authorList>
    </citation>
    <scope>NUCLEOTIDE SEQUENCE</scope>
    <source>
        <strain evidence="7">PDD-24b-2</strain>
    </source>
</reference>
<protein>
    <submittedName>
        <fullName evidence="7">Uncharacterized protein</fullName>
    </submittedName>
</protein>
<evidence type="ECO:0000256" key="1">
    <source>
        <dbReference type="ARBA" id="ARBA00004173"/>
    </source>
</evidence>
<feature type="compositionally biased region" description="Basic and acidic residues" evidence="5">
    <location>
        <begin position="125"/>
        <end position="143"/>
    </location>
</feature>
<dbReference type="EMBL" id="JAKWFO010000003">
    <property type="protein sequence ID" value="KAI9638476.1"/>
    <property type="molecule type" value="Genomic_DNA"/>
</dbReference>
<proteinExistence type="inferred from homology"/>